<reference evidence="2" key="1">
    <citation type="journal article" date="2019" name="Int. J. Syst. Evol. Microbiol.">
        <title>The Global Catalogue of Microorganisms (GCM) 10K type strain sequencing project: providing services to taxonomists for standard genome sequencing and annotation.</title>
        <authorList>
            <consortium name="The Broad Institute Genomics Platform"/>
            <consortium name="The Broad Institute Genome Sequencing Center for Infectious Disease"/>
            <person name="Wu L."/>
            <person name="Ma J."/>
        </authorList>
    </citation>
    <scope>NUCLEOTIDE SEQUENCE [LARGE SCALE GENOMIC DNA]</scope>
    <source>
        <strain evidence="2">ICMP 19515</strain>
    </source>
</reference>
<comment type="caution">
    <text evidence="1">The sequence shown here is derived from an EMBL/GenBank/DDBJ whole genome shotgun (WGS) entry which is preliminary data.</text>
</comment>
<proteinExistence type="predicted"/>
<organism evidence="1 2">
    <name type="scientific">Mesorhizobium cantuariense</name>
    <dbReference type="NCBI Taxonomy" id="1300275"/>
    <lineage>
        <taxon>Bacteria</taxon>
        <taxon>Pseudomonadati</taxon>
        <taxon>Pseudomonadota</taxon>
        <taxon>Alphaproteobacteria</taxon>
        <taxon>Hyphomicrobiales</taxon>
        <taxon>Phyllobacteriaceae</taxon>
        <taxon>Mesorhizobium</taxon>
    </lineage>
</organism>
<name>A0ABV7MRP2_9HYPH</name>
<dbReference type="EMBL" id="JBHRVD010000001">
    <property type="protein sequence ID" value="MFC3323732.1"/>
    <property type="molecule type" value="Genomic_DNA"/>
</dbReference>
<accession>A0ABV7MRP2</accession>
<gene>
    <name evidence="1" type="ORF">ACFOJ9_18480</name>
</gene>
<evidence type="ECO:0000313" key="2">
    <source>
        <dbReference type="Proteomes" id="UP001595648"/>
    </source>
</evidence>
<sequence>MNAMSFSELTLEQLGAHADAHYKAGEKANQRANDQGMSCGLYLAEAKRRIDKETLYGQRTEAFEVFLRDHCPSVNAKGRARAYQLISIATGKTTEVAVAQDRRERDRANYKRKRETIPTHVRKVPPEPDPHADLLARITAKLAKLSINQLHAVERIIPMAP</sequence>
<evidence type="ECO:0000313" key="1">
    <source>
        <dbReference type="EMBL" id="MFC3323732.1"/>
    </source>
</evidence>
<dbReference type="Proteomes" id="UP001595648">
    <property type="component" value="Unassembled WGS sequence"/>
</dbReference>
<protein>
    <submittedName>
        <fullName evidence="1">Uncharacterized protein</fullName>
    </submittedName>
</protein>
<keyword evidence="2" id="KW-1185">Reference proteome</keyword>
<dbReference type="RefSeq" id="WP_378980326.1">
    <property type="nucleotide sequence ID" value="NZ_JBHRVD010000001.1"/>
</dbReference>